<dbReference type="Gene3D" id="3.20.20.30">
    <property type="entry name" value="Luciferase-like domain"/>
    <property type="match status" value="1"/>
</dbReference>
<feature type="domain" description="Luciferase-like" evidence="7">
    <location>
        <begin position="27"/>
        <end position="384"/>
    </location>
</feature>
<feature type="binding site" evidence="6">
    <location>
        <position position="58"/>
    </location>
    <ligand>
        <name>FMN</name>
        <dbReference type="ChEBI" id="CHEBI:58210"/>
    </ligand>
</feature>
<evidence type="ECO:0000313" key="9">
    <source>
        <dbReference type="Proteomes" id="UP001139384"/>
    </source>
</evidence>
<dbReference type="RefSeq" id="WP_234768678.1">
    <property type="nucleotide sequence ID" value="NZ_JAKEIP010000496.1"/>
</dbReference>
<gene>
    <name evidence="8" type="ORF">L0P92_43620</name>
</gene>
<reference evidence="8" key="1">
    <citation type="submission" date="2022-01" db="EMBL/GenBank/DDBJ databases">
        <title>Draft Genome Sequences of Seven Type Strains of the Genus Streptomyces.</title>
        <authorList>
            <person name="Aziz S."/>
            <person name="Coretto E."/>
            <person name="Chronakova A."/>
            <person name="Sproer C."/>
            <person name="Huber K."/>
            <person name="Nouioui I."/>
            <person name="Gross H."/>
        </authorList>
    </citation>
    <scope>NUCLEOTIDE SEQUENCE</scope>
    <source>
        <strain evidence="8">DSM 103493</strain>
    </source>
</reference>
<dbReference type="EMBL" id="JAKEIP010000496">
    <property type="protein sequence ID" value="MCF1600378.1"/>
    <property type="molecule type" value="Genomic_DNA"/>
</dbReference>
<dbReference type="InterPro" id="IPR016215">
    <property type="entry name" value="NTA_MOA"/>
</dbReference>
<dbReference type="AlphaFoldDB" id="A0A9X1Q8U7"/>
<dbReference type="PANTHER" id="PTHR30011">
    <property type="entry name" value="ALKANESULFONATE MONOOXYGENASE-RELATED"/>
    <property type="match status" value="1"/>
</dbReference>
<dbReference type="PANTHER" id="PTHR30011:SF16">
    <property type="entry name" value="C2H2 FINGER DOMAIN TRANSCRIPTION FACTOR (EUROFUNG)-RELATED"/>
    <property type="match status" value="1"/>
</dbReference>
<dbReference type="PIRSF" id="PIRSF000337">
    <property type="entry name" value="NTA_MOA"/>
    <property type="match status" value="1"/>
</dbReference>
<evidence type="ECO:0000256" key="1">
    <source>
        <dbReference type="ARBA" id="ARBA00022630"/>
    </source>
</evidence>
<dbReference type="InterPro" id="IPR051260">
    <property type="entry name" value="Diverse_substr_monoxygenases"/>
</dbReference>
<dbReference type="GO" id="GO:0004497">
    <property type="term" value="F:monooxygenase activity"/>
    <property type="evidence" value="ECO:0007669"/>
    <property type="project" value="UniProtKB-KW"/>
</dbReference>
<keyword evidence="3 8" id="KW-0560">Oxidoreductase</keyword>
<evidence type="ECO:0000256" key="4">
    <source>
        <dbReference type="ARBA" id="ARBA00023033"/>
    </source>
</evidence>
<evidence type="ECO:0000313" key="8">
    <source>
        <dbReference type="EMBL" id="MCF1600378.1"/>
    </source>
</evidence>
<keyword evidence="1 6" id="KW-0285">Flavoprotein</keyword>
<comment type="caution">
    <text evidence="8">The sequence shown here is derived from an EMBL/GenBank/DDBJ whole genome shotgun (WGS) entry which is preliminary data.</text>
</comment>
<feature type="binding site" evidence="6">
    <location>
        <position position="149"/>
    </location>
    <ligand>
        <name>FMN</name>
        <dbReference type="ChEBI" id="CHEBI:58210"/>
    </ligand>
</feature>
<comment type="similarity">
    <text evidence="5">Belongs to the NtaA/SnaA/DszA monooxygenase family.</text>
</comment>
<name>A0A9X1Q8U7_STRM4</name>
<dbReference type="Pfam" id="PF00296">
    <property type="entry name" value="Bac_luciferase"/>
    <property type="match status" value="1"/>
</dbReference>
<protein>
    <submittedName>
        <fullName evidence="8">NtaA/DmoA family FMN-dependent monooxygenase</fullName>
        <ecNumber evidence="8">1.14.-.-</ecNumber>
    </submittedName>
</protein>
<keyword evidence="9" id="KW-1185">Reference proteome</keyword>
<evidence type="ECO:0000256" key="5">
    <source>
        <dbReference type="ARBA" id="ARBA00033748"/>
    </source>
</evidence>
<dbReference type="SUPFAM" id="SSF51679">
    <property type="entry name" value="Bacterial luciferase-like"/>
    <property type="match status" value="1"/>
</dbReference>
<keyword evidence="4 8" id="KW-0503">Monooxygenase</keyword>
<evidence type="ECO:0000259" key="7">
    <source>
        <dbReference type="Pfam" id="PF00296"/>
    </source>
</evidence>
<dbReference type="NCBIfam" id="TIGR03860">
    <property type="entry name" value="FMN_nitrolo"/>
    <property type="match status" value="1"/>
</dbReference>
<evidence type="ECO:0000256" key="6">
    <source>
        <dbReference type="PIRSR" id="PIRSR000337-1"/>
    </source>
</evidence>
<keyword evidence="2 6" id="KW-0288">FMN</keyword>
<evidence type="ECO:0000256" key="2">
    <source>
        <dbReference type="ARBA" id="ARBA00022643"/>
    </source>
</evidence>
<feature type="binding site" evidence="6">
    <location>
        <position position="221"/>
    </location>
    <ligand>
        <name>FMN</name>
        <dbReference type="ChEBI" id="CHEBI:58210"/>
    </ligand>
</feature>
<dbReference type="InterPro" id="IPR036661">
    <property type="entry name" value="Luciferase-like_sf"/>
</dbReference>
<evidence type="ECO:0000256" key="3">
    <source>
        <dbReference type="ARBA" id="ARBA00023002"/>
    </source>
</evidence>
<organism evidence="8 9">
    <name type="scientific">Streptomyces muensis</name>
    <dbReference type="NCBI Taxonomy" id="1077944"/>
    <lineage>
        <taxon>Bacteria</taxon>
        <taxon>Bacillati</taxon>
        <taxon>Actinomycetota</taxon>
        <taxon>Actinomycetes</taxon>
        <taxon>Kitasatosporales</taxon>
        <taxon>Streptomycetaceae</taxon>
        <taxon>Streptomyces</taxon>
    </lineage>
</organism>
<feature type="binding site" evidence="6">
    <location>
        <position position="96"/>
    </location>
    <ligand>
        <name>FMN</name>
        <dbReference type="ChEBI" id="CHEBI:58210"/>
    </ligand>
</feature>
<accession>A0A9X1Q8U7</accession>
<dbReference type="Proteomes" id="UP001139384">
    <property type="component" value="Unassembled WGS sequence"/>
</dbReference>
<proteinExistence type="inferred from homology"/>
<dbReference type="GO" id="GO:0016705">
    <property type="term" value="F:oxidoreductase activity, acting on paired donors, with incorporation or reduction of molecular oxygen"/>
    <property type="evidence" value="ECO:0007669"/>
    <property type="project" value="InterPro"/>
</dbReference>
<dbReference type="InterPro" id="IPR011251">
    <property type="entry name" value="Luciferase-like_dom"/>
</dbReference>
<sequence length="441" mass="47936">MADRKIILSAVLGDGYGSLPFAWRAPQVDPGNYANIDANIRYAQAAERGGFAFVFTPDVPAVRSDVERSSIPNIMDPLMEAAAISQATTNIGFVLTGSTTFQEPFNTARQFKVLDIMSHGRAGWNAVTTSDPMVAANYGKPVADRGERYQRAHESVQIVQSLWGSWEKDAWIKDQATGRFIDPAKLQPINLGGQHVASRGPLPLPPSEQGQPVVFTAGGPSPHLLEFAGRYASGFLAEVWEIEEARAQRDAVRKAAEDAGRNPDHIKFFTGLVTTVAPTVREGLDRRMALSGGVFDARLPHLGAMLGVPLRPQDIDIPLTPEQLSVAHAAPGDPRSGIALRLAQAGWSPRDMLAHGAIDFHPVTVGPGHVHADHMQEWFEAGATDGFWIMPDVWEDGLDAFVDEVVPLLRERGVYPDDYVGSTLRENLGIPEQYGIGGWLK</sequence>
<dbReference type="EC" id="1.14.-.-" evidence="8"/>